<sequence length="174" mass="18952">MKPIAAGSAADPEAPAHTTVQLLGIDESASWNMELAQAMFVRNPDLATIRDSWNMTPFNMGLHIYHCTVHDVTGDETSTTRDEVVGAAKSGGGGFGQWIFKCINCLSSSSIKLLVDLCHHQSLISGGGSPDRDPFESHGNPMMDPFRVGLFRRGWRHNTRLPSSPTPMMVDDGR</sequence>
<reference evidence="1" key="1">
    <citation type="journal article" date="2022" name="Plant J.">
        <title>Strategies of tolerance reflected in two North American maple genomes.</title>
        <authorList>
            <person name="McEvoy S.L."/>
            <person name="Sezen U.U."/>
            <person name="Trouern-Trend A."/>
            <person name="McMahon S.M."/>
            <person name="Schaberg P.G."/>
            <person name="Yang J."/>
            <person name="Wegrzyn J.L."/>
            <person name="Swenson N.G."/>
        </authorList>
    </citation>
    <scope>NUCLEOTIDE SEQUENCE</scope>
    <source>
        <strain evidence="1">NS2018</strain>
    </source>
</reference>
<comment type="caution">
    <text evidence="1">The sequence shown here is derived from an EMBL/GenBank/DDBJ whole genome shotgun (WGS) entry which is preliminary data.</text>
</comment>
<organism evidence="1 2">
    <name type="scientific">Acer saccharum</name>
    <name type="common">Sugar maple</name>
    <dbReference type="NCBI Taxonomy" id="4024"/>
    <lineage>
        <taxon>Eukaryota</taxon>
        <taxon>Viridiplantae</taxon>
        <taxon>Streptophyta</taxon>
        <taxon>Embryophyta</taxon>
        <taxon>Tracheophyta</taxon>
        <taxon>Spermatophyta</taxon>
        <taxon>Magnoliopsida</taxon>
        <taxon>eudicotyledons</taxon>
        <taxon>Gunneridae</taxon>
        <taxon>Pentapetalae</taxon>
        <taxon>rosids</taxon>
        <taxon>malvids</taxon>
        <taxon>Sapindales</taxon>
        <taxon>Sapindaceae</taxon>
        <taxon>Hippocastanoideae</taxon>
        <taxon>Acereae</taxon>
        <taxon>Acer</taxon>
    </lineage>
</organism>
<name>A0AA39WA86_ACESA</name>
<reference evidence="1" key="2">
    <citation type="submission" date="2023-06" db="EMBL/GenBank/DDBJ databases">
        <authorList>
            <person name="Swenson N.G."/>
            <person name="Wegrzyn J.L."/>
            <person name="Mcevoy S.L."/>
        </authorList>
    </citation>
    <scope>NUCLEOTIDE SEQUENCE</scope>
    <source>
        <strain evidence="1">NS2018</strain>
        <tissue evidence="1">Leaf</tissue>
    </source>
</reference>
<dbReference type="EMBL" id="JAUESC010000001">
    <property type="protein sequence ID" value="KAK0607976.1"/>
    <property type="molecule type" value="Genomic_DNA"/>
</dbReference>
<protein>
    <submittedName>
        <fullName evidence="1">Uncharacterized protein</fullName>
    </submittedName>
</protein>
<dbReference type="AlphaFoldDB" id="A0AA39WA86"/>
<proteinExistence type="predicted"/>
<accession>A0AA39WA86</accession>
<evidence type="ECO:0000313" key="1">
    <source>
        <dbReference type="EMBL" id="KAK0607976.1"/>
    </source>
</evidence>
<keyword evidence="2" id="KW-1185">Reference proteome</keyword>
<evidence type="ECO:0000313" key="2">
    <source>
        <dbReference type="Proteomes" id="UP001168877"/>
    </source>
</evidence>
<gene>
    <name evidence="1" type="ORF">LWI29_023447</name>
</gene>
<dbReference type="Proteomes" id="UP001168877">
    <property type="component" value="Unassembled WGS sequence"/>
</dbReference>